<feature type="domain" description="RING-type" evidence="7">
    <location>
        <begin position="343"/>
        <end position="391"/>
    </location>
</feature>
<evidence type="ECO:0000256" key="5">
    <source>
        <dbReference type="SAM" id="MobiDB-lite"/>
    </source>
</evidence>
<evidence type="ECO:0000313" key="8">
    <source>
        <dbReference type="EMBL" id="KAB1202401.1"/>
    </source>
</evidence>
<reference evidence="8 9" key="1">
    <citation type="journal article" date="2019" name="Plant Biotechnol. J.">
        <title>The red bayberry genome and genetic basis of sex determination.</title>
        <authorList>
            <person name="Jia H.M."/>
            <person name="Jia H.J."/>
            <person name="Cai Q.L."/>
            <person name="Wang Y."/>
            <person name="Zhao H.B."/>
            <person name="Yang W.F."/>
            <person name="Wang G.Y."/>
            <person name="Li Y.H."/>
            <person name="Zhan D.L."/>
            <person name="Shen Y.T."/>
            <person name="Niu Q.F."/>
            <person name="Chang L."/>
            <person name="Qiu J."/>
            <person name="Zhao L."/>
            <person name="Xie H.B."/>
            <person name="Fu W.Y."/>
            <person name="Jin J."/>
            <person name="Li X.W."/>
            <person name="Jiao Y."/>
            <person name="Zhou C.C."/>
            <person name="Tu T."/>
            <person name="Chai C.Y."/>
            <person name="Gao J.L."/>
            <person name="Fan L.J."/>
            <person name="van de Weg E."/>
            <person name="Wang J.Y."/>
            <person name="Gao Z.S."/>
        </authorList>
    </citation>
    <scope>NUCLEOTIDE SEQUENCE [LARGE SCALE GENOMIC DNA]</scope>
    <source>
        <tissue evidence="8">Leaves</tissue>
    </source>
</reference>
<dbReference type="PROSITE" id="PS50016">
    <property type="entry name" value="ZF_PHD_2"/>
    <property type="match status" value="1"/>
</dbReference>
<dbReference type="InterPro" id="IPR001841">
    <property type="entry name" value="Znf_RING"/>
</dbReference>
<dbReference type="PANTHER" id="PTHR47162:SF9">
    <property type="entry name" value="PHD FINGER PROTEIN EHD3-LIKE"/>
    <property type="match status" value="1"/>
</dbReference>
<feature type="compositionally biased region" description="Basic and acidic residues" evidence="5">
    <location>
        <begin position="46"/>
        <end position="65"/>
    </location>
</feature>
<evidence type="ECO:0000259" key="6">
    <source>
        <dbReference type="PROSITE" id="PS50016"/>
    </source>
</evidence>
<comment type="caution">
    <text evidence="8">The sequence shown here is derived from an EMBL/GenBank/DDBJ whole genome shotgun (WGS) entry which is preliminary data.</text>
</comment>
<dbReference type="OrthoDB" id="1903104at2759"/>
<keyword evidence="1" id="KW-0479">Metal-binding</keyword>
<dbReference type="Proteomes" id="UP000516437">
    <property type="component" value="Chromosome 8"/>
</dbReference>
<dbReference type="SUPFAM" id="SSF57903">
    <property type="entry name" value="FYVE/PHD zinc finger"/>
    <property type="match status" value="3"/>
</dbReference>
<dbReference type="InterPro" id="IPR019787">
    <property type="entry name" value="Znf_PHD-finger"/>
</dbReference>
<dbReference type="SMART" id="SM00249">
    <property type="entry name" value="PHD"/>
    <property type="match status" value="3"/>
</dbReference>
<sequence length="514" mass="57961">MNASDDCSQWHCRNVVLEHIYQSLSDDEGGIKRCIREALVSNHETDYTRTAQKSDHSDEGRRKSSQDGGMSNGSRKAVNGDAGVISSGYSKESDRHTITAKCQRAFLNILISDKFTSLCKLLFENFQGFKADFFDFSIINTRMKEGAYERSPILFSSDIQQVWRKLQGVGSGMVSLSKSLSDMSRISYHHQMLMDPEIHLLPKFDGHQFCPRESDSHAKPEQTEGCGAYGFCYCRHCGGKQDGRDCLICDSCEGLYHFNCIQPALKEIPLSFYCARCIAIEIGPHENCAVCERLNAPENLSNGGDEDISPTNVETPMELEENSNCSTDDGLQQSKDRRNIYSCKICGSEVQDGEKMQICSHFFCPFKYYHARCLTSKQLKLYSRSWYCPSCLCRVCLIDQDDDKIILCDGCDDAFHLYCLDPPRTSVPRGAWFCGNCNAGIQAIRKAKRVYEKLEHRQKKKGEVSFRAFKNIEEKWNDTVEEGSEKGGGGMDMLLTAAKTLNYEENLASIHMGL</sequence>
<dbReference type="GO" id="GO:0008168">
    <property type="term" value="F:methyltransferase activity"/>
    <property type="evidence" value="ECO:0007669"/>
    <property type="project" value="UniProtKB-KW"/>
</dbReference>
<keyword evidence="8" id="KW-0489">Methyltransferase</keyword>
<evidence type="ECO:0000259" key="7">
    <source>
        <dbReference type="PROSITE" id="PS50089"/>
    </source>
</evidence>
<dbReference type="AlphaFoldDB" id="A0A6A1UQ52"/>
<name>A0A6A1UQ52_9ROSI</name>
<feature type="region of interest" description="Disordered" evidence="5">
    <location>
        <begin position="46"/>
        <end position="82"/>
    </location>
</feature>
<dbReference type="InterPro" id="IPR001965">
    <property type="entry name" value="Znf_PHD"/>
</dbReference>
<evidence type="ECO:0000256" key="4">
    <source>
        <dbReference type="PROSITE-ProRule" id="PRU00175"/>
    </source>
</evidence>
<keyword evidence="9" id="KW-1185">Reference proteome</keyword>
<protein>
    <submittedName>
        <fullName evidence="8">Histone-lysine N-methyltransferase 2D</fullName>
    </submittedName>
</protein>
<keyword evidence="2 4" id="KW-0863">Zinc-finger</keyword>
<evidence type="ECO:0000256" key="2">
    <source>
        <dbReference type="ARBA" id="ARBA00022771"/>
    </source>
</evidence>
<dbReference type="InterPro" id="IPR013083">
    <property type="entry name" value="Znf_RING/FYVE/PHD"/>
</dbReference>
<dbReference type="Pfam" id="PF00628">
    <property type="entry name" value="PHD"/>
    <property type="match status" value="2"/>
</dbReference>
<evidence type="ECO:0000313" key="9">
    <source>
        <dbReference type="Proteomes" id="UP000516437"/>
    </source>
</evidence>
<dbReference type="PROSITE" id="PS01359">
    <property type="entry name" value="ZF_PHD_1"/>
    <property type="match status" value="1"/>
</dbReference>
<dbReference type="PANTHER" id="PTHR47162">
    <property type="entry name" value="OS02G0192300 PROTEIN"/>
    <property type="match status" value="1"/>
</dbReference>
<dbReference type="GO" id="GO:0032259">
    <property type="term" value="P:methylation"/>
    <property type="evidence" value="ECO:0007669"/>
    <property type="project" value="UniProtKB-KW"/>
</dbReference>
<evidence type="ECO:0000256" key="1">
    <source>
        <dbReference type="ARBA" id="ARBA00022723"/>
    </source>
</evidence>
<dbReference type="InterPro" id="IPR011011">
    <property type="entry name" value="Znf_FYVE_PHD"/>
</dbReference>
<gene>
    <name evidence="8" type="ORF">CJ030_MR8G020198</name>
</gene>
<dbReference type="EMBL" id="RXIC02000026">
    <property type="protein sequence ID" value="KAB1202401.1"/>
    <property type="molecule type" value="Genomic_DNA"/>
</dbReference>
<accession>A0A6A1UQ52</accession>
<dbReference type="InterPro" id="IPR019786">
    <property type="entry name" value="Zinc_finger_PHD-type_CS"/>
</dbReference>
<dbReference type="Gene3D" id="3.30.40.10">
    <property type="entry name" value="Zinc/RING finger domain, C3HC4 (zinc finger)"/>
    <property type="match status" value="2"/>
</dbReference>
<feature type="domain" description="PHD-type" evidence="6">
    <location>
        <begin position="390"/>
        <end position="440"/>
    </location>
</feature>
<proteinExistence type="predicted"/>
<keyword evidence="8" id="KW-0808">Transferase</keyword>
<dbReference type="GO" id="GO:0008270">
    <property type="term" value="F:zinc ion binding"/>
    <property type="evidence" value="ECO:0007669"/>
    <property type="project" value="UniProtKB-KW"/>
</dbReference>
<evidence type="ECO:0000256" key="3">
    <source>
        <dbReference type="ARBA" id="ARBA00022833"/>
    </source>
</evidence>
<organism evidence="8 9">
    <name type="scientific">Morella rubra</name>
    <name type="common">Chinese bayberry</name>
    <dbReference type="NCBI Taxonomy" id="262757"/>
    <lineage>
        <taxon>Eukaryota</taxon>
        <taxon>Viridiplantae</taxon>
        <taxon>Streptophyta</taxon>
        <taxon>Embryophyta</taxon>
        <taxon>Tracheophyta</taxon>
        <taxon>Spermatophyta</taxon>
        <taxon>Magnoliopsida</taxon>
        <taxon>eudicotyledons</taxon>
        <taxon>Gunneridae</taxon>
        <taxon>Pentapetalae</taxon>
        <taxon>rosids</taxon>
        <taxon>fabids</taxon>
        <taxon>Fagales</taxon>
        <taxon>Myricaceae</taxon>
        <taxon>Morella</taxon>
    </lineage>
</organism>
<dbReference type="PROSITE" id="PS50089">
    <property type="entry name" value="ZF_RING_2"/>
    <property type="match status" value="1"/>
</dbReference>
<dbReference type="Gene3D" id="2.30.30.1150">
    <property type="match status" value="1"/>
</dbReference>
<keyword evidence="3" id="KW-0862">Zinc</keyword>